<feature type="region of interest" description="Disordered" evidence="1">
    <location>
        <begin position="1"/>
        <end position="95"/>
    </location>
</feature>
<accession>A0A8H6GW47</accession>
<gene>
    <name evidence="3" type="ORF">HZS61_011662</name>
</gene>
<reference evidence="3 4" key="1">
    <citation type="journal article" date="2020" name="bioRxiv">
        <title>A chromosome-scale genome assembly for the Fusarium oxysporum strain Fo5176 to establish a model Arabidopsis-fungal pathosystem.</title>
        <authorList>
            <person name="Fokkens L."/>
            <person name="Guo L."/>
            <person name="Dora S."/>
            <person name="Wang B."/>
            <person name="Ye K."/>
            <person name="Sanchez-Rodriguez C."/>
            <person name="Croll D."/>
        </authorList>
    </citation>
    <scope>NUCLEOTIDE SEQUENCE [LARGE SCALE GENOMIC DNA]</scope>
    <source>
        <strain evidence="3 4">Fo5176</strain>
    </source>
</reference>
<name>A0A8H6GW47_FUSOX</name>
<protein>
    <recommendedName>
        <fullName evidence="2">PD-(D/E)XK nuclease-like domain-containing protein</fullName>
    </recommendedName>
</protein>
<sequence length="444" mass="49301">MSTTSIPDWLNNIPSSKTSIQDLAPLATTRKRCRPLTPDSTDIDMPRKSQRPEDQDATPRAKHLQLPDAESNYSLTSGSSASTKSGSQSPQKQIRALRNAEDGIDTRELSALKDPSPSLKTFIKKMKQVAKGRGMLSPSVRDAIAGHSNEDVAELDDDFYFSSDRDVLGHTPSLEEVTEIHQAAAECQGYDHAETTWNSWVHSPVLRLALKDPGSSVFRQIVGYMPCSTASILPDYLPSLKIAKKVDFCIYIDPAYDQKHSGSSTLISSICDRMVDGSINHTDYTPLAERPLAVSIETKKLGENWNKATLQMSVSQAAQWNLIHEITVPGTRPNEALDYIPGIIIQGHNWFLVITTREGKKTVFWNKLDLGATDTIEGIYKLVYGLQVLREWARDTYWPAFRNRVSSNIDAYKELLKKEAEARVKAQEAAREAAASGREVVLPS</sequence>
<evidence type="ECO:0000259" key="2">
    <source>
        <dbReference type="Pfam" id="PF20516"/>
    </source>
</evidence>
<evidence type="ECO:0000313" key="4">
    <source>
        <dbReference type="Proteomes" id="UP000593570"/>
    </source>
</evidence>
<comment type="caution">
    <text evidence="3">The sequence shown here is derived from an EMBL/GenBank/DDBJ whole genome shotgun (WGS) entry which is preliminary data.</text>
</comment>
<feature type="domain" description="PD-(D/E)XK nuclease-like" evidence="2">
    <location>
        <begin position="154"/>
        <end position="398"/>
    </location>
</feature>
<proteinExistence type="predicted"/>
<dbReference type="InterPro" id="IPR046797">
    <property type="entry name" value="PDDEXK_12"/>
</dbReference>
<evidence type="ECO:0000313" key="3">
    <source>
        <dbReference type="EMBL" id="KAF6525867.1"/>
    </source>
</evidence>
<feature type="compositionally biased region" description="Polar residues" evidence="1">
    <location>
        <begin position="1"/>
        <end position="21"/>
    </location>
</feature>
<dbReference type="Proteomes" id="UP000593570">
    <property type="component" value="Unassembled WGS sequence"/>
</dbReference>
<evidence type="ECO:0000256" key="1">
    <source>
        <dbReference type="SAM" id="MobiDB-lite"/>
    </source>
</evidence>
<organism evidence="3 4">
    <name type="scientific">Fusarium oxysporum f. sp. conglutinans</name>
    <dbReference type="NCBI Taxonomy" id="100902"/>
    <lineage>
        <taxon>Eukaryota</taxon>
        <taxon>Fungi</taxon>
        <taxon>Dikarya</taxon>
        <taxon>Ascomycota</taxon>
        <taxon>Pezizomycotina</taxon>
        <taxon>Sordariomycetes</taxon>
        <taxon>Hypocreomycetidae</taxon>
        <taxon>Hypocreales</taxon>
        <taxon>Nectriaceae</taxon>
        <taxon>Fusarium</taxon>
        <taxon>Fusarium oxysporum species complex</taxon>
    </lineage>
</organism>
<feature type="compositionally biased region" description="Basic and acidic residues" evidence="1">
    <location>
        <begin position="44"/>
        <end position="59"/>
    </location>
</feature>
<dbReference type="EMBL" id="JACDXP010000004">
    <property type="protein sequence ID" value="KAF6525867.1"/>
    <property type="molecule type" value="Genomic_DNA"/>
</dbReference>
<dbReference type="Pfam" id="PF20516">
    <property type="entry name" value="PDDEXK_12"/>
    <property type="match status" value="1"/>
</dbReference>
<feature type="compositionally biased region" description="Low complexity" evidence="1">
    <location>
        <begin position="71"/>
        <end position="89"/>
    </location>
</feature>
<dbReference type="AlphaFoldDB" id="A0A8H6GW47"/>